<evidence type="ECO:0000313" key="2">
    <source>
        <dbReference type="EMBL" id="KAF4949452.1"/>
    </source>
</evidence>
<feature type="compositionally biased region" description="Basic and acidic residues" evidence="1">
    <location>
        <begin position="320"/>
        <end position="342"/>
    </location>
</feature>
<gene>
    <name evidence="2" type="ORF">FGADI_8904</name>
</gene>
<accession>A0A8H4T1H2</accession>
<protein>
    <recommendedName>
        <fullName evidence="4">Nitrogen regulatory protein areA GATA-like domain-containing protein</fullName>
    </recommendedName>
</protein>
<dbReference type="OrthoDB" id="5424234at2759"/>
<feature type="region of interest" description="Disordered" evidence="1">
    <location>
        <begin position="320"/>
        <end position="398"/>
    </location>
</feature>
<evidence type="ECO:0008006" key="4">
    <source>
        <dbReference type="Google" id="ProtNLM"/>
    </source>
</evidence>
<comment type="caution">
    <text evidence="2">The sequence shown here is derived from an EMBL/GenBank/DDBJ whole genome shotgun (WGS) entry which is preliminary data.</text>
</comment>
<dbReference type="EMBL" id="JABFAI010000237">
    <property type="protein sequence ID" value="KAF4949452.1"/>
    <property type="molecule type" value="Genomic_DNA"/>
</dbReference>
<organism evidence="2 3">
    <name type="scientific">Fusarium gaditjirri</name>
    <dbReference type="NCBI Taxonomy" id="282569"/>
    <lineage>
        <taxon>Eukaryota</taxon>
        <taxon>Fungi</taxon>
        <taxon>Dikarya</taxon>
        <taxon>Ascomycota</taxon>
        <taxon>Pezizomycotina</taxon>
        <taxon>Sordariomycetes</taxon>
        <taxon>Hypocreomycetidae</taxon>
        <taxon>Hypocreales</taxon>
        <taxon>Nectriaceae</taxon>
        <taxon>Fusarium</taxon>
        <taxon>Fusarium nisikadoi species complex</taxon>
    </lineage>
</organism>
<feature type="compositionally biased region" description="Polar residues" evidence="1">
    <location>
        <begin position="120"/>
        <end position="143"/>
    </location>
</feature>
<evidence type="ECO:0000313" key="3">
    <source>
        <dbReference type="Proteomes" id="UP000604273"/>
    </source>
</evidence>
<reference evidence="2" key="1">
    <citation type="journal article" date="2020" name="BMC Genomics">
        <title>Correction to: Identification and distribution of gene clusters required for synthesis of sphingolipid metabolism inhibitors in diverse species of the filamentous fungus Fusarium.</title>
        <authorList>
            <person name="Kim H.S."/>
            <person name="Lohmar J.M."/>
            <person name="Busman M."/>
            <person name="Brown D.W."/>
            <person name="Naumann T.A."/>
            <person name="Divon H.H."/>
            <person name="Lysoe E."/>
            <person name="Uhlig S."/>
            <person name="Proctor R.H."/>
        </authorList>
    </citation>
    <scope>NUCLEOTIDE SEQUENCE</scope>
    <source>
        <strain evidence="2">NRRL 45417</strain>
    </source>
</reference>
<dbReference type="AlphaFoldDB" id="A0A8H4T1H2"/>
<feature type="compositionally biased region" description="Low complexity" evidence="1">
    <location>
        <begin position="233"/>
        <end position="247"/>
    </location>
</feature>
<sequence length="504" mass="54931">MDSNMPMILPKGIVINSKNIYKEVADFPLVPPDKVWEYWHVYTTTYKKLKDPTACRLENFWWHVWGSDRRFLKGSALAKLYEEISVGPTFVPLKGPPNRWEGPDISPLIKQILEAAESQATPPLTQNQGSRPSKSTDSALRTLSSSASKPPPAHPILKKARGPSSSGPRPTARFVSPHESADEDEIPSSGSTAATVSEAPVYVMDPPKKKMAIAPPQKLTPSSPVTSEKTTRPSKSSSSAEAVVREAGAGKSSGSRNGPLQRPVLHIARTNVKYDQEASRGMNGMTREGRPYPMSDKARGKQPAVPVRPATYRNEVVKDVIEEETRPSPPKDRPRSIHREKGVLPQARSLINLVNHGPRRGSGTSSRSTIGVGSLESERSQETPPMARSHSHGGYDQPKPYNNVRAPGLFTEATSSTSNVAVTGTILDQSGFGSTSDLSTIDHSRVEHHTIPVVPPQRSILDARFTPTPPTTTASVPLGRTKSQLTLLLEREKARSGDRSRSRN</sequence>
<proteinExistence type="predicted"/>
<dbReference type="Proteomes" id="UP000604273">
    <property type="component" value="Unassembled WGS sequence"/>
</dbReference>
<feature type="region of interest" description="Disordered" evidence="1">
    <location>
        <begin position="120"/>
        <end position="305"/>
    </location>
</feature>
<reference evidence="2" key="2">
    <citation type="submission" date="2020-05" db="EMBL/GenBank/DDBJ databases">
        <authorList>
            <person name="Kim H.-S."/>
            <person name="Proctor R.H."/>
            <person name="Brown D.W."/>
        </authorList>
    </citation>
    <scope>NUCLEOTIDE SEQUENCE</scope>
    <source>
        <strain evidence="2">NRRL 45417</strain>
    </source>
</reference>
<feature type="compositionally biased region" description="Low complexity" evidence="1">
    <location>
        <begin position="361"/>
        <end position="374"/>
    </location>
</feature>
<name>A0A8H4T1H2_9HYPO</name>
<evidence type="ECO:0000256" key="1">
    <source>
        <dbReference type="SAM" id="MobiDB-lite"/>
    </source>
</evidence>
<keyword evidence="3" id="KW-1185">Reference proteome</keyword>